<keyword evidence="5 6" id="KW-0732">Signal</keyword>
<name>A0A4Y7IHA7_PAPSO</name>
<feature type="chain" id="PRO_5025075136" description="S-protein homolog" evidence="6">
    <location>
        <begin position="24"/>
        <end position="140"/>
    </location>
</feature>
<evidence type="ECO:0000313" key="8">
    <source>
        <dbReference type="Proteomes" id="UP000316621"/>
    </source>
</evidence>
<evidence type="ECO:0000256" key="5">
    <source>
        <dbReference type="ARBA" id="ARBA00022729"/>
    </source>
</evidence>
<dbReference type="Pfam" id="PF05938">
    <property type="entry name" value="Self-incomp_S1"/>
    <property type="match status" value="1"/>
</dbReference>
<dbReference type="PANTHER" id="PTHR31232:SF18">
    <property type="entry name" value="S-PROTEIN HOMOLOG"/>
    <property type="match status" value="1"/>
</dbReference>
<comment type="similarity">
    <text evidence="2 6">Belongs to the plant self-incompatibility (S1) protein family.</text>
</comment>
<dbReference type="PANTHER" id="PTHR31232">
    <property type="match status" value="1"/>
</dbReference>
<dbReference type="GO" id="GO:0060320">
    <property type="term" value="P:rejection of self pollen"/>
    <property type="evidence" value="ECO:0007669"/>
    <property type="project" value="UniProtKB-KW"/>
</dbReference>
<dbReference type="Gramene" id="RZC47110">
    <property type="protein sequence ID" value="RZC47110"/>
    <property type="gene ID" value="C5167_040045"/>
</dbReference>
<feature type="signal peptide" evidence="6">
    <location>
        <begin position="1"/>
        <end position="23"/>
    </location>
</feature>
<gene>
    <name evidence="7" type="ORF">C5167_040045</name>
</gene>
<sequence>MASFFVNVVLLTILFGFSSLTDGFGRHSDKTDVIVVNNLSPNIMLNLHCKSADDDLGEHSVAFDTAWSWSFYVNFIDTTLYWCNFWWVDNNGKSRQEGFQIYKAKRDMKRCHHYCRYEIRPDGVYGFTGRTEPYLFYKWP</sequence>
<dbReference type="InterPro" id="IPR010264">
    <property type="entry name" value="Self-incomp_S1"/>
</dbReference>
<evidence type="ECO:0000256" key="6">
    <source>
        <dbReference type="RuleBase" id="RU367044"/>
    </source>
</evidence>
<keyword evidence="8" id="KW-1185">Reference proteome</keyword>
<dbReference type="OMA" id="WFTITIM"/>
<dbReference type="EMBL" id="CM010715">
    <property type="protein sequence ID" value="RZC47110.1"/>
    <property type="molecule type" value="Genomic_DNA"/>
</dbReference>
<evidence type="ECO:0000256" key="1">
    <source>
        <dbReference type="ARBA" id="ARBA00004613"/>
    </source>
</evidence>
<accession>A0A4Y7IHA7</accession>
<keyword evidence="4 6" id="KW-0964">Secreted</keyword>
<keyword evidence="3 6" id="KW-0713">Self-incompatibility</keyword>
<proteinExistence type="inferred from homology"/>
<reference evidence="7 8" key="1">
    <citation type="journal article" date="2018" name="Science">
        <title>The opium poppy genome and morphinan production.</title>
        <authorList>
            <person name="Guo L."/>
            <person name="Winzer T."/>
            <person name="Yang X."/>
            <person name="Li Y."/>
            <person name="Ning Z."/>
            <person name="He Z."/>
            <person name="Teodor R."/>
            <person name="Lu Y."/>
            <person name="Bowser T.A."/>
            <person name="Graham I.A."/>
            <person name="Ye K."/>
        </authorList>
    </citation>
    <scope>NUCLEOTIDE SEQUENCE [LARGE SCALE GENOMIC DNA]</scope>
    <source>
        <strain evidence="8">cv. HN1</strain>
        <tissue evidence="7">Leaves</tissue>
    </source>
</reference>
<protein>
    <recommendedName>
        <fullName evidence="6">S-protein homolog</fullName>
    </recommendedName>
</protein>
<evidence type="ECO:0000256" key="4">
    <source>
        <dbReference type="ARBA" id="ARBA00022525"/>
    </source>
</evidence>
<evidence type="ECO:0000313" key="7">
    <source>
        <dbReference type="EMBL" id="RZC47110.1"/>
    </source>
</evidence>
<evidence type="ECO:0000256" key="3">
    <source>
        <dbReference type="ARBA" id="ARBA00022471"/>
    </source>
</evidence>
<dbReference type="GO" id="GO:0005576">
    <property type="term" value="C:extracellular region"/>
    <property type="evidence" value="ECO:0007669"/>
    <property type="project" value="UniProtKB-SubCell"/>
</dbReference>
<dbReference type="AlphaFoldDB" id="A0A4Y7IHA7"/>
<comment type="subcellular location">
    <subcellularLocation>
        <location evidence="1 6">Secreted</location>
    </subcellularLocation>
</comment>
<dbReference type="Proteomes" id="UP000316621">
    <property type="component" value="Chromosome 1"/>
</dbReference>
<evidence type="ECO:0000256" key="2">
    <source>
        <dbReference type="ARBA" id="ARBA00005581"/>
    </source>
</evidence>
<organism evidence="7 8">
    <name type="scientific">Papaver somniferum</name>
    <name type="common">Opium poppy</name>
    <dbReference type="NCBI Taxonomy" id="3469"/>
    <lineage>
        <taxon>Eukaryota</taxon>
        <taxon>Viridiplantae</taxon>
        <taxon>Streptophyta</taxon>
        <taxon>Embryophyta</taxon>
        <taxon>Tracheophyta</taxon>
        <taxon>Spermatophyta</taxon>
        <taxon>Magnoliopsida</taxon>
        <taxon>Ranunculales</taxon>
        <taxon>Papaveraceae</taxon>
        <taxon>Papaveroideae</taxon>
        <taxon>Papaver</taxon>
    </lineage>
</organism>